<name>D8ULI4_VOLCA</name>
<reference evidence="1 2" key="1">
    <citation type="journal article" date="2010" name="Science">
        <title>Genomic analysis of organismal complexity in the multicellular green alga Volvox carteri.</title>
        <authorList>
            <person name="Prochnik S.E."/>
            <person name="Umen J."/>
            <person name="Nedelcu A.M."/>
            <person name="Hallmann A."/>
            <person name="Miller S.M."/>
            <person name="Nishii I."/>
            <person name="Ferris P."/>
            <person name="Kuo A."/>
            <person name="Mitros T."/>
            <person name="Fritz-Laylin L.K."/>
            <person name="Hellsten U."/>
            <person name="Chapman J."/>
            <person name="Simakov O."/>
            <person name="Rensing S.A."/>
            <person name="Terry A."/>
            <person name="Pangilinan J."/>
            <person name="Kapitonov V."/>
            <person name="Jurka J."/>
            <person name="Salamov A."/>
            <person name="Shapiro H."/>
            <person name="Schmutz J."/>
            <person name="Grimwood J."/>
            <person name="Lindquist E."/>
            <person name="Lucas S."/>
            <person name="Grigoriev I.V."/>
            <person name="Schmitt R."/>
            <person name="Kirk D."/>
            <person name="Rokhsar D.S."/>
        </authorList>
    </citation>
    <scope>NUCLEOTIDE SEQUENCE [LARGE SCALE GENOMIC DNA]</scope>
    <source>
        <strain evidence="2">f. Nagariensis / Eve</strain>
    </source>
</reference>
<dbReference type="AlphaFoldDB" id="D8ULI4"/>
<dbReference type="OrthoDB" id="547913at2759"/>
<proteinExistence type="predicted"/>
<evidence type="ECO:0000313" key="1">
    <source>
        <dbReference type="EMBL" id="EFJ39415.1"/>
    </source>
</evidence>
<evidence type="ECO:0008006" key="3">
    <source>
        <dbReference type="Google" id="ProtNLM"/>
    </source>
</evidence>
<dbReference type="RefSeq" id="XP_002959520.1">
    <property type="nucleotide sequence ID" value="XM_002959474.1"/>
</dbReference>
<dbReference type="GeneID" id="9614326"/>
<protein>
    <recommendedName>
        <fullName evidence="3">Peptidase A2 domain-containing protein</fullName>
    </recommendedName>
</protein>
<keyword evidence="2" id="KW-1185">Reference proteome</keyword>
<evidence type="ECO:0000313" key="2">
    <source>
        <dbReference type="Proteomes" id="UP000001058"/>
    </source>
</evidence>
<accession>D8ULI4</accession>
<dbReference type="KEGG" id="vcn:VOLCADRAFT_101003"/>
<dbReference type="EMBL" id="GL378589">
    <property type="protein sequence ID" value="EFJ39415.1"/>
    <property type="molecule type" value="Genomic_DNA"/>
</dbReference>
<gene>
    <name evidence="1" type="ORF">VOLCADRAFT_101003</name>
</gene>
<organism evidence="2">
    <name type="scientific">Volvox carteri f. nagariensis</name>
    <dbReference type="NCBI Taxonomy" id="3068"/>
    <lineage>
        <taxon>Eukaryota</taxon>
        <taxon>Viridiplantae</taxon>
        <taxon>Chlorophyta</taxon>
        <taxon>core chlorophytes</taxon>
        <taxon>Chlorophyceae</taxon>
        <taxon>CS clade</taxon>
        <taxon>Chlamydomonadales</taxon>
        <taxon>Volvocaceae</taxon>
        <taxon>Volvox</taxon>
    </lineage>
</organism>
<sequence>MHICLGMERCLLPYMCQRQQQQQMQLQAQGIRRRLVGVINTLGGTRLAPGEWLLDTGAEDQLTFMPEDAEDLTPVREGEGVVFEVADGRTVSSIGEGRALFTSIRGWTELSVSVHVVPDLQHRLFSVKALKRAFPDKEVEVILSTDHPHIAIDGIPLSMCSRRTGCTSCLSRQ</sequence>
<dbReference type="InParanoid" id="D8ULI4"/>
<dbReference type="Proteomes" id="UP000001058">
    <property type="component" value="Unassembled WGS sequence"/>
</dbReference>